<dbReference type="Proteomes" id="UP000603463">
    <property type="component" value="Unassembled WGS sequence"/>
</dbReference>
<accession>A0A9Q2PPS4</accession>
<organism evidence="1 4">
    <name type="scientific">Rhodococcus hoagii</name>
    <name type="common">Corynebacterium equii</name>
    <dbReference type="NCBI Taxonomy" id="43767"/>
    <lineage>
        <taxon>Bacteria</taxon>
        <taxon>Bacillati</taxon>
        <taxon>Actinomycetota</taxon>
        <taxon>Actinomycetes</taxon>
        <taxon>Mycobacteriales</taxon>
        <taxon>Nocardiaceae</taxon>
        <taxon>Prescottella</taxon>
    </lineage>
</organism>
<name>A0A9Q2PPS4_RHOHA</name>
<evidence type="ECO:0000313" key="4">
    <source>
        <dbReference type="Proteomes" id="UP000808906"/>
    </source>
</evidence>
<dbReference type="Proteomes" id="UP000808906">
    <property type="component" value="Unassembled WGS sequence"/>
</dbReference>
<protein>
    <submittedName>
        <fullName evidence="1">Uncharacterized protein</fullName>
    </submittedName>
</protein>
<evidence type="ECO:0000313" key="1">
    <source>
        <dbReference type="EMBL" id="MBM4567443.1"/>
    </source>
</evidence>
<reference evidence="1" key="1">
    <citation type="submission" date="2019-11" db="EMBL/GenBank/DDBJ databases">
        <title>Spread of Macrolides and rifampicin resistant Rhodococcus equi in clinical isolates in the USA.</title>
        <authorList>
            <person name="Alvarez-Narvaez S."/>
            <person name="Huber L."/>
            <person name="Cohen N.D."/>
            <person name="Slovis N."/>
            <person name="Greiter M."/>
            <person name="Giguere S."/>
            <person name="Hart K."/>
        </authorList>
    </citation>
    <scope>NUCLEOTIDE SEQUENCE</scope>
    <source>
        <strain evidence="1">Lh_17</strain>
    </source>
</reference>
<sequence length="87" mass="9518">MRRKSTPETLDGAIKRLGRLLEGRYWSMTQSETLFGGWRVKASMPLGASHPSSADGIWITEDGPYLAPLVTRVADKVEEALAMRGAA</sequence>
<reference evidence="2" key="2">
    <citation type="journal article" date="2020" name="Environ. Microbiol.">
        <title>The novel and transferable erm(51) gene confers Macrolides, Lincosamides, and Streptogramins B (MLSB) resistance to clonal Rhodococcus equi in the environment.</title>
        <authorList>
            <person name="Huber L."/>
            <person name="Giguere S."/>
            <person name="Slovis N.M."/>
            <person name="Alvarez-Narvaez S."/>
            <person name="Hart K.A."/>
            <person name="Greiter M."/>
            <person name="Morris E.R.A."/>
            <person name="Cohen N.D."/>
        </authorList>
    </citation>
    <scope>NUCLEOTIDE SEQUENCE</scope>
    <source>
        <strain evidence="2">Lh_116_1</strain>
    </source>
</reference>
<evidence type="ECO:0000313" key="3">
    <source>
        <dbReference type="EMBL" id="NKT78164.1"/>
    </source>
</evidence>
<dbReference type="EMBL" id="WUXR01000012">
    <property type="protein sequence ID" value="MBM4567443.1"/>
    <property type="molecule type" value="Genomic_DNA"/>
</dbReference>
<dbReference type="EMBL" id="WVBC01000030">
    <property type="protein sequence ID" value="NKT78095.1"/>
    <property type="molecule type" value="Genomic_DNA"/>
</dbReference>
<evidence type="ECO:0000313" key="2">
    <source>
        <dbReference type="EMBL" id="NKT78095.1"/>
    </source>
</evidence>
<dbReference type="AlphaFoldDB" id="A0A9Q2PPS4"/>
<proteinExistence type="predicted"/>
<comment type="caution">
    <text evidence="1">The sequence shown here is derived from an EMBL/GenBank/DDBJ whole genome shotgun (WGS) entry which is preliminary data.</text>
</comment>
<gene>
    <name evidence="1" type="ORF">GS441_19060</name>
    <name evidence="2" type="ORF">GS882_08260</name>
    <name evidence="3" type="ORF">GS882_08610</name>
</gene>
<dbReference type="EMBL" id="WVBC01000030">
    <property type="protein sequence ID" value="NKT78164.1"/>
    <property type="molecule type" value="Genomic_DNA"/>
</dbReference>